<dbReference type="Pfam" id="PF00505">
    <property type="entry name" value="HMG_box"/>
    <property type="match status" value="1"/>
</dbReference>
<evidence type="ECO:0000259" key="6">
    <source>
        <dbReference type="PROSITE" id="PS50118"/>
    </source>
</evidence>
<dbReference type="Gene3D" id="1.10.30.10">
    <property type="entry name" value="High mobility group box domain"/>
    <property type="match status" value="1"/>
</dbReference>
<dbReference type="SMART" id="SM00398">
    <property type="entry name" value="HMG"/>
    <property type="match status" value="1"/>
</dbReference>
<dbReference type="SUPFAM" id="SSF47095">
    <property type="entry name" value="HMG-box"/>
    <property type="match status" value="1"/>
</dbReference>
<dbReference type="Pfam" id="PF24245">
    <property type="entry name" value="INO80F"/>
    <property type="match status" value="1"/>
</dbReference>
<dbReference type="GO" id="GO:0005634">
    <property type="term" value="C:nucleus"/>
    <property type="evidence" value="ECO:0007669"/>
    <property type="project" value="UniProtKB-SubCell"/>
</dbReference>
<feature type="compositionally biased region" description="Acidic residues" evidence="5">
    <location>
        <begin position="241"/>
        <end position="261"/>
    </location>
</feature>
<accession>A0A1X2I4H8</accession>
<evidence type="ECO:0000313" key="8">
    <source>
        <dbReference type="Proteomes" id="UP000193560"/>
    </source>
</evidence>
<dbReference type="OrthoDB" id="1919336at2759"/>
<feature type="domain" description="HMG box" evidence="6">
    <location>
        <begin position="133"/>
        <end position="201"/>
    </location>
</feature>
<evidence type="ECO:0000256" key="2">
    <source>
        <dbReference type="ARBA" id="ARBA00023125"/>
    </source>
</evidence>
<protein>
    <recommendedName>
        <fullName evidence="6">HMG box domain-containing protein</fullName>
    </recommendedName>
</protein>
<dbReference type="InterPro" id="IPR056513">
    <property type="entry name" value="INO80F"/>
</dbReference>
<comment type="subcellular location">
    <subcellularLocation>
        <location evidence="1">Nucleus</location>
    </subcellularLocation>
</comment>
<keyword evidence="2 4" id="KW-0238">DNA-binding</keyword>
<feature type="region of interest" description="Disordered" evidence="5">
    <location>
        <begin position="280"/>
        <end position="300"/>
    </location>
</feature>
<comment type="caution">
    <text evidence="7">The sequence shown here is derived from an EMBL/GenBank/DDBJ whole genome shotgun (WGS) entry which is preliminary data.</text>
</comment>
<organism evidence="7 8">
    <name type="scientific">Absidia repens</name>
    <dbReference type="NCBI Taxonomy" id="90262"/>
    <lineage>
        <taxon>Eukaryota</taxon>
        <taxon>Fungi</taxon>
        <taxon>Fungi incertae sedis</taxon>
        <taxon>Mucoromycota</taxon>
        <taxon>Mucoromycotina</taxon>
        <taxon>Mucoromycetes</taxon>
        <taxon>Mucorales</taxon>
        <taxon>Cunninghamellaceae</taxon>
        <taxon>Absidia</taxon>
    </lineage>
</organism>
<proteinExistence type="predicted"/>
<evidence type="ECO:0000256" key="4">
    <source>
        <dbReference type="PROSITE-ProRule" id="PRU00267"/>
    </source>
</evidence>
<feature type="compositionally biased region" description="Polar residues" evidence="5">
    <location>
        <begin position="282"/>
        <end position="300"/>
    </location>
</feature>
<feature type="region of interest" description="Disordered" evidence="5">
    <location>
        <begin position="91"/>
        <end position="134"/>
    </location>
</feature>
<dbReference type="Proteomes" id="UP000193560">
    <property type="component" value="Unassembled WGS sequence"/>
</dbReference>
<reference evidence="7 8" key="1">
    <citation type="submission" date="2016-07" db="EMBL/GenBank/DDBJ databases">
        <title>Pervasive Adenine N6-methylation of Active Genes in Fungi.</title>
        <authorList>
            <consortium name="DOE Joint Genome Institute"/>
            <person name="Mondo S.J."/>
            <person name="Dannebaum R.O."/>
            <person name="Kuo R.C."/>
            <person name="Labutti K."/>
            <person name="Haridas S."/>
            <person name="Kuo A."/>
            <person name="Salamov A."/>
            <person name="Ahrendt S.R."/>
            <person name="Lipzen A."/>
            <person name="Sullivan W."/>
            <person name="Andreopoulos W.B."/>
            <person name="Clum A."/>
            <person name="Lindquist E."/>
            <person name="Daum C."/>
            <person name="Ramamoorthy G.K."/>
            <person name="Gryganskyi A."/>
            <person name="Culley D."/>
            <person name="Magnuson J.K."/>
            <person name="James T.Y."/>
            <person name="O'Malley M.A."/>
            <person name="Stajich J.E."/>
            <person name="Spatafora J.W."/>
            <person name="Visel A."/>
            <person name="Grigoriev I.V."/>
        </authorList>
    </citation>
    <scope>NUCLEOTIDE SEQUENCE [LARGE SCALE GENOMIC DNA]</scope>
    <source>
        <strain evidence="7 8">NRRL 1336</strain>
    </source>
</reference>
<sequence length="300" mass="33960">MSTENVDTTSINKYEQLRKRVQEMEQDKSDIHSKLLKAQNHVKRLRMERLILLEQLDEYYTSQKGHIDTSDSDGSGGSGAESYIYEGRLKQLKRKRGRHNDKSIASNKKSSSSKLLESQTATPARKKKDPNAPKGPGNVFFLYCRMEREHFKDELPTENLGEVTRLLGQKWKAMTDDEKKKYYDIYDREQEEYQRAMKSYKEAGGGDAGRTAVSEMSNTIIKTDNVDYGDVDIIQDELDVNIGDDNDEDDDDDGDIGDDEGSGLFMDEVETITNVPALIGSDVSNNTPSLTDATHSWYGN</sequence>
<dbReference type="STRING" id="90262.A0A1X2I4H8"/>
<dbReference type="GO" id="GO:0003677">
    <property type="term" value="F:DNA binding"/>
    <property type="evidence" value="ECO:0007669"/>
    <property type="project" value="UniProtKB-UniRule"/>
</dbReference>
<name>A0A1X2I4H8_9FUNG</name>
<feature type="region of interest" description="Disordered" evidence="5">
    <location>
        <begin position="241"/>
        <end position="264"/>
    </location>
</feature>
<feature type="DNA-binding region" description="HMG box" evidence="4">
    <location>
        <begin position="133"/>
        <end position="201"/>
    </location>
</feature>
<keyword evidence="3 4" id="KW-0539">Nucleus</keyword>
<dbReference type="PANTHER" id="PTHR48112:SF22">
    <property type="entry name" value="MITOCHONDRIAL TRANSCRIPTION FACTOR A, ISOFORM B"/>
    <property type="match status" value="1"/>
</dbReference>
<gene>
    <name evidence="7" type="ORF">BCR42DRAFT_455148</name>
</gene>
<evidence type="ECO:0000256" key="5">
    <source>
        <dbReference type="SAM" id="MobiDB-lite"/>
    </source>
</evidence>
<dbReference type="InterPro" id="IPR050342">
    <property type="entry name" value="HMGB"/>
</dbReference>
<keyword evidence="8" id="KW-1185">Reference proteome</keyword>
<dbReference type="PANTHER" id="PTHR48112">
    <property type="entry name" value="HIGH MOBILITY GROUP PROTEIN DSP1"/>
    <property type="match status" value="1"/>
</dbReference>
<evidence type="ECO:0000313" key="7">
    <source>
        <dbReference type="EMBL" id="ORZ09218.1"/>
    </source>
</evidence>
<dbReference type="PROSITE" id="PS50118">
    <property type="entry name" value="HMG_BOX_2"/>
    <property type="match status" value="1"/>
</dbReference>
<dbReference type="InterPro" id="IPR036910">
    <property type="entry name" value="HMG_box_dom_sf"/>
</dbReference>
<evidence type="ECO:0000256" key="3">
    <source>
        <dbReference type="ARBA" id="ARBA00023242"/>
    </source>
</evidence>
<evidence type="ECO:0000256" key="1">
    <source>
        <dbReference type="ARBA" id="ARBA00004123"/>
    </source>
</evidence>
<dbReference type="AlphaFoldDB" id="A0A1X2I4H8"/>
<feature type="compositionally biased region" description="Low complexity" evidence="5">
    <location>
        <begin position="103"/>
        <end position="114"/>
    </location>
</feature>
<dbReference type="InterPro" id="IPR009071">
    <property type="entry name" value="HMG_box_dom"/>
</dbReference>
<dbReference type="EMBL" id="MCGE01000028">
    <property type="protein sequence ID" value="ORZ09218.1"/>
    <property type="molecule type" value="Genomic_DNA"/>
</dbReference>